<dbReference type="EMBL" id="ANOH01000092">
    <property type="protein sequence ID" value="EMI57452.1"/>
    <property type="molecule type" value="Genomic_DNA"/>
</dbReference>
<keyword evidence="3" id="KW-1185">Reference proteome</keyword>
<gene>
    <name evidence="2" type="ORF">RSSM_01112</name>
</gene>
<reference evidence="2 3" key="1">
    <citation type="journal article" date="2013" name="Mar. Genomics">
        <title>Expression of sulfatases in Rhodopirellula baltica and the diversity of sulfatases in the genus Rhodopirellula.</title>
        <authorList>
            <person name="Wegner C.E."/>
            <person name="Richter-Heitmann T."/>
            <person name="Klindworth A."/>
            <person name="Klockow C."/>
            <person name="Richter M."/>
            <person name="Achstetter T."/>
            <person name="Glockner F.O."/>
            <person name="Harder J."/>
        </authorList>
    </citation>
    <scope>NUCLEOTIDE SEQUENCE [LARGE SCALE GENOMIC DNA]</scope>
    <source>
        <strain evidence="2 3">SM41</strain>
    </source>
</reference>
<organism evidence="2 3">
    <name type="scientific">Rhodopirellula sallentina SM41</name>
    <dbReference type="NCBI Taxonomy" id="1263870"/>
    <lineage>
        <taxon>Bacteria</taxon>
        <taxon>Pseudomonadati</taxon>
        <taxon>Planctomycetota</taxon>
        <taxon>Planctomycetia</taxon>
        <taxon>Pirellulales</taxon>
        <taxon>Pirellulaceae</taxon>
        <taxon>Rhodopirellula</taxon>
    </lineage>
</organism>
<protein>
    <submittedName>
        <fullName evidence="2">Uncharacterized protein</fullName>
    </submittedName>
</protein>
<dbReference type="RefSeq" id="WP_008675270.1">
    <property type="nucleotide sequence ID" value="NZ_ANOH01000092.1"/>
</dbReference>
<evidence type="ECO:0000313" key="3">
    <source>
        <dbReference type="Proteomes" id="UP000011885"/>
    </source>
</evidence>
<sequence length="264" mass="29257">MEERATMPANDSLFLTGYHRVGVTPYAVHFNQRVFETPTMNHLPTTEAIRFRLFAGSIVAMGWVMTGETIWGQTVQLPSIRQFSYQGRVLVPDRGTTYLGGNRSYATSSSSRGIPMLPNPPGSTLGSQASAGGVSASVTIIDLDEMDRQILGYDPREKRRSRGRSPEQPRSVSDEIAEAKSLVRNARLALSKGQRSTAKAVYELAIEKLSRLTTSHRPTPLDDSVNRNQQPAYLLAYAKAEFSQAFPDSHAAIRNDRFIQRTSH</sequence>
<dbReference type="OrthoDB" id="280861at2"/>
<evidence type="ECO:0000256" key="1">
    <source>
        <dbReference type="SAM" id="MobiDB-lite"/>
    </source>
</evidence>
<evidence type="ECO:0000313" key="2">
    <source>
        <dbReference type="EMBL" id="EMI57452.1"/>
    </source>
</evidence>
<proteinExistence type="predicted"/>
<dbReference type="PATRIC" id="fig|1263870.3.peg.1204"/>
<feature type="region of interest" description="Disordered" evidence="1">
    <location>
        <begin position="151"/>
        <end position="176"/>
    </location>
</feature>
<dbReference type="AlphaFoldDB" id="M5U7J9"/>
<name>M5U7J9_9BACT</name>
<accession>M5U7J9</accession>
<dbReference type="Proteomes" id="UP000011885">
    <property type="component" value="Unassembled WGS sequence"/>
</dbReference>
<comment type="caution">
    <text evidence="2">The sequence shown here is derived from an EMBL/GenBank/DDBJ whole genome shotgun (WGS) entry which is preliminary data.</text>
</comment>